<dbReference type="AlphaFoldDB" id="A0A330LMK3"/>
<organism evidence="2 3">
    <name type="scientific">Moritella yayanosii</name>
    <dbReference type="NCBI Taxonomy" id="69539"/>
    <lineage>
        <taxon>Bacteria</taxon>
        <taxon>Pseudomonadati</taxon>
        <taxon>Pseudomonadota</taxon>
        <taxon>Gammaproteobacteria</taxon>
        <taxon>Alteromonadales</taxon>
        <taxon>Moritellaceae</taxon>
        <taxon>Moritella</taxon>
    </lineage>
</organism>
<feature type="transmembrane region" description="Helical" evidence="1">
    <location>
        <begin position="6"/>
        <end position="27"/>
    </location>
</feature>
<reference evidence="3" key="1">
    <citation type="submission" date="2018-05" db="EMBL/GenBank/DDBJ databases">
        <authorList>
            <person name="Cea G.-C."/>
            <person name="William W."/>
        </authorList>
    </citation>
    <scope>NUCLEOTIDE SEQUENCE [LARGE SCALE GENOMIC DNA]</scope>
    <source>
        <strain evidence="3">DB21MT 5</strain>
    </source>
</reference>
<keyword evidence="1" id="KW-0472">Membrane</keyword>
<dbReference type="Proteomes" id="UP000250163">
    <property type="component" value="Chromosome MORIYA"/>
</dbReference>
<name>A0A330LMK3_9GAMM</name>
<proteinExistence type="predicted"/>
<keyword evidence="1" id="KW-0812">Transmembrane</keyword>
<dbReference type="KEGG" id="mya:MORIYA_1391"/>
<dbReference type="EMBL" id="LS483250">
    <property type="protein sequence ID" value="SQD77869.1"/>
    <property type="molecule type" value="Genomic_DNA"/>
</dbReference>
<protein>
    <submittedName>
        <fullName evidence="2">Uncharacterized protein</fullName>
    </submittedName>
</protein>
<accession>A0A330LMK3</accession>
<keyword evidence="1" id="KW-1133">Transmembrane helix</keyword>
<sequence length="123" mass="13476">MLIPTHVIKVICLLLVSIVLSSLTVYAPLSAHNLSYKADAAIEHEMHCDTACMMATPQEGNCCDPLASNIENQCCFPSATPSYAIISMSPLNSRQPFTLSRIHRDTSQVSFAIPDLLYRPPIV</sequence>
<evidence type="ECO:0000256" key="1">
    <source>
        <dbReference type="SAM" id="Phobius"/>
    </source>
</evidence>
<gene>
    <name evidence="2" type="ORF">MORIYA_1391</name>
</gene>
<evidence type="ECO:0000313" key="2">
    <source>
        <dbReference type="EMBL" id="SQD77869.1"/>
    </source>
</evidence>
<evidence type="ECO:0000313" key="3">
    <source>
        <dbReference type="Proteomes" id="UP000250163"/>
    </source>
</evidence>
<keyword evidence="3" id="KW-1185">Reference proteome</keyword>